<proteinExistence type="predicted"/>
<dbReference type="SUPFAM" id="SSF46548">
    <property type="entry name" value="alpha-helical ferredoxin"/>
    <property type="match status" value="1"/>
</dbReference>
<evidence type="ECO:0000313" key="9">
    <source>
        <dbReference type="Proteomes" id="UP000220914"/>
    </source>
</evidence>
<dbReference type="GO" id="GO:0008168">
    <property type="term" value="F:methyltransferase activity"/>
    <property type="evidence" value="ECO:0007669"/>
    <property type="project" value="UniProtKB-KW"/>
</dbReference>
<dbReference type="SUPFAM" id="SSF56176">
    <property type="entry name" value="FAD-binding/transporter-associated domain-like"/>
    <property type="match status" value="1"/>
</dbReference>
<reference evidence="7 10" key="2">
    <citation type="journal article" date="2019" name="Emerg. Microbes Infect.">
        <title>Comprehensive subspecies identification of 175 nontuberculous mycobacteria species based on 7547 genomic profiles.</title>
        <authorList>
            <person name="Matsumoto Y."/>
            <person name="Kinjo T."/>
            <person name="Motooka D."/>
            <person name="Nabeya D."/>
            <person name="Jung N."/>
            <person name="Uechi K."/>
            <person name="Horii T."/>
            <person name="Iida T."/>
            <person name="Fujita J."/>
            <person name="Nakamura S."/>
        </authorList>
    </citation>
    <scope>NUCLEOTIDE SEQUENCE [LARGE SCALE GENOMIC DNA]</scope>
    <source>
        <strain evidence="7 10">JCM 6377</strain>
    </source>
</reference>
<name>A0A2A7N463_MYCAG</name>
<dbReference type="Proteomes" id="UP000465302">
    <property type="component" value="Unassembled WGS sequence"/>
</dbReference>
<dbReference type="EMBL" id="PDCP01000019">
    <property type="protein sequence ID" value="PEG38553.1"/>
    <property type="molecule type" value="Genomic_DNA"/>
</dbReference>
<comment type="cofactor">
    <cofactor evidence="1">
        <name>FAD</name>
        <dbReference type="ChEBI" id="CHEBI:57692"/>
    </cofactor>
</comment>
<dbReference type="GO" id="GO:0032259">
    <property type="term" value="P:methylation"/>
    <property type="evidence" value="ECO:0007669"/>
    <property type="project" value="UniProtKB-KW"/>
</dbReference>
<dbReference type="EMBL" id="BLKS01000001">
    <property type="protein sequence ID" value="GFG53590.1"/>
    <property type="molecule type" value="Genomic_DNA"/>
</dbReference>
<dbReference type="PROSITE" id="PS51387">
    <property type="entry name" value="FAD_PCMH"/>
    <property type="match status" value="1"/>
</dbReference>
<keyword evidence="4" id="KW-0560">Oxidoreductase</keyword>
<keyword evidence="9" id="KW-1185">Reference proteome</keyword>
<dbReference type="GO" id="GO:0004458">
    <property type="term" value="F:D-lactate dehydrogenase (cytochrome) activity"/>
    <property type="evidence" value="ECO:0007669"/>
    <property type="project" value="TreeGrafter"/>
</dbReference>
<keyword evidence="7" id="KW-0489">Methyltransferase</keyword>
<dbReference type="Pfam" id="PF13183">
    <property type="entry name" value="Fer4_8"/>
    <property type="match status" value="1"/>
</dbReference>
<comment type="caution">
    <text evidence="8">The sequence shown here is derived from an EMBL/GenBank/DDBJ whole genome shotgun (WGS) entry which is preliminary data.</text>
</comment>
<keyword evidence="7" id="KW-0808">Transferase</keyword>
<feature type="domain" description="FAD-binding PCMH-type" evidence="6">
    <location>
        <begin position="41"/>
        <end position="269"/>
    </location>
</feature>
<dbReference type="InterPro" id="IPR017896">
    <property type="entry name" value="4Fe4S_Fe-S-bd"/>
</dbReference>
<reference evidence="7" key="3">
    <citation type="submission" date="2020-02" db="EMBL/GenBank/DDBJ databases">
        <authorList>
            <person name="Matsumoto Y."/>
            <person name="Motooka D."/>
            <person name="Nakamura S."/>
        </authorList>
    </citation>
    <scope>NUCLEOTIDE SEQUENCE</scope>
    <source>
        <strain evidence="7">JCM 6377</strain>
    </source>
</reference>
<evidence type="ECO:0000259" key="5">
    <source>
        <dbReference type="PROSITE" id="PS51379"/>
    </source>
</evidence>
<protein>
    <submittedName>
        <fullName evidence="7">Dimethylmenaquinone methyltransferase</fullName>
    </submittedName>
    <submittedName>
        <fullName evidence="8">FAD-binding oxidoreductase</fullName>
    </submittedName>
</protein>
<dbReference type="InterPro" id="IPR016166">
    <property type="entry name" value="FAD-bd_PCMH"/>
</dbReference>
<evidence type="ECO:0000259" key="6">
    <source>
        <dbReference type="PROSITE" id="PS51387"/>
    </source>
</evidence>
<feature type="domain" description="4Fe-4S ferredoxin-type" evidence="5">
    <location>
        <begin position="608"/>
        <end position="638"/>
    </location>
</feature>
<reference evidence="8 9" key="1">
    <citation type="submission" date="2017-10" db="EMBL/GenBank/DDBJ databases">
        <title>The new phylogeny of genus Mycobacterium.</title>
        <authorList>
            <person name="Tortoli E."/>
            <person name="Trovato A."/>
            <person name="Cirillo D.M."/>
        </authorList>
    </citation>
    <scope>NUCLEOTIDE SEQUENCE [LARGE SCALE GENOMIC DNA]</scope>
    <source>
        <strain evidence="8 9">CCUG37673</strain>
    </source>
</reference>
<keyword evidence="3" id="KW-0274">FAD</keyword>
<dbReference type="InterPro" id="IPR016164">
    <property type="entry name" value="FAD-linked_Oxase-like_C"/>
</dbReference>
<dbReference type="GO" id="GO:0008720">
    <property type="term" value="F:D-lactate dehydrogenase (NAD+) activity"/>
    <property type="evidence" value="ECO:0007669"/>
    <property type="project" value="TreeGrafter"/>
</dbReference>
<dbReference type="Pfam" id="PF02754">
    <property type="entry name" value="CCG"/>
    <property type="match status" value="1"/>
</dbReference>
<dbReference type="OrthoDB" id="9770306at2"/>
<evidence type="ECO:0000313" key="7">
    <source>
        <dbReference type="EMBL" id="GFG53590.1"/>
    </source>
</evidence>
<dbReference type="InterPro" id="IPR004017">
    <property type="entry name" value="Cys_rich_dom"/>
</dbReference>
<dbReference type="PANTHER" id="PTHR11748">
    <property type="entry name" value="D-LACTATE DEHYDROGENASE"/>
    <property type="match status" value="1"/>
</dbReference>
<evidence type="ECO:0000256" key="2">
    <source>
        <dbReference type="ARBA" id="ARBA00022630"/>
    </source>
</evidence>
<accession>A0A2A7N463</accession>
<evidence type="ECO:0000256" key="4">
    <source>
        <dbReference type="ARBA" id="ARBA00023002"/>
    </source>
</evidence>
<keyword evidence="2" id="KW-0285">Flavoprotein</keyword>
<dbReference type="InterPro" id="IPR016171">
    <property type="entry name" value="Vanillyl_alc_oxidase_C-sub2"/>
</dbReference>
<organism evidence="8 9">
    <name type="scientific">Mycolicibacterium agri</name>
    <name type="common">Mycobacterium agri</name>
    <dbReference type="NCBI Taxonomy" id="36811"/>
    <lineage>
        <taxon>Bacteria</taxon>
        <taxon>Bacillati</taxon>
        <taxon>Actinomycetota</taxon>
        <taxon>Actinomycetes</taxon>
        <taxon>Mycobacteriales</taxon>
        <taxon>Mycobacteriaceae</taxon>
        <taxon>Mycolicibacterium</taxon>
    </lineage>
</organism>
<dbReference type="GO" id="GO:0071949">
    <property type="term" value="F:FAD binding"/>
    <property type="evidence" value="ECO:0007669"/>
    <property type="project" value="InterPro"/>
</dbReference>
<dbReference type="Pfam" id="PF01565">
    <property type="entry name" value="FAD_binding_4"/>
    <property type="match status" value="1"/>
</dbReference>
<dbReference type="PANTHER" id="PTHR11748:SF119">
    <property type="entry name" value="D-2-HYDROXYGLUTARATE DEHYDROGENASE"/>
    <property type="match status" value="1"/>
</dbReference>
<sequence>MTKSSALLFKDLAAELIRCVDGEVRFDPGSRAAYSTDASNYRQVPIGVVVPRTPDDVVAAIAVCREHDVPVLSRGGGTSLAGQCCNTAVVFDWSKYCTRIDAFDARAGSVVVEPGIKLDALNDALAPSGWMVGPKPSTHVSCTIGGMIGNNSCGSTAQAYGKMADSVRALQIVTYDGMWRWIHDTDDAEFYRTVRSGGRWAGIYRDLHTLVKEYGDDVRARYPDIPRRVSGYNLDNLLPENGFHLAKALVGSESTLVTITRAELSLVRRPAASALVLLGFDDIAAAADAVPHVLEHEPAALEGLDHRLVELEHSRRLAEKALRQLPPGRGWLMVQVDGDDQDDADHKAKAMVHALHRSARCESAMLDDPAHKRQVWAAREAGLGATAYPPTGPETHEGWEDAAVPPERLGDYLRDFRALLDRFDYGSASLYGHFGQGCVHTRIPFDMRTAEGIAKYRRFVVDAAHLVVDYGGSLSGEHGDGQSRGELLPIMFGERVVEAFEKVKAVFDPGNRMNPGKVVKPYRLDENLRFGTGYLPIEPATAFAYPEDAHRFSHAAARCVGVGKCRGHESGVMCPSYRATGEEHHSTRGRARLLFEMLQGDVITDGWRSAEVRDALDLCLACKGCLSDCPVSVDMATYKAEFLHHHYHGRLRPMSHYSMGWLPLWSRLAATAPRAVNTVAHTSGLDSAVKALGGIDPNRRLPHFASERFTRWWRRQRRPSGRRGTVVLWPDTFTNNFDPDIARDAAEVLEDAEFTVTVPNGALCCGLTWISTGQLGVARAVLHRTLRALRPALRTGTPIVVLEPSCAAVFRADAVNLLDGDEDAHRLAGQTFTIGEVLRRNAPDWHPPHIGGRAVVQPHCHQHAVLHYTQEQQLLSDSAVSTRVLDAGCCGLAGNFGFERGHYDVSVACAEAKLLPALRQTADGTVVLADGFSCRTQIRDLTEDCAPRHTASLLAEAIRSRKESSGDATHAGGG</sequence>
<dbReference type="Gene3D" id="1.10.45.10">
    <property type="entry name" value="Vanillyl-alcohol Oxidase, Chain A, domain 4"/>
    <property type="match status" value="1"/>
</dbReference>
<evidence type="ECO:0000256" key="3">
    <source>
        <dbReference type="ARBA" id="ARBA00022827"/>
    </source>
</evidence>
<dbReference type="SUPFAM" id="SSF55103">
    <property type="entry name" value="FAD-linked oxidases, C-terminal domain"/>
    <property type="match status" value="1"/>
</dbReference>
<evidence type="ECO:0000313" key="10">
    <source>
        <dbReference type="Proteomes" id="UP000465302"/>
    </source>
</evidence>
<dbReference type="AlphaFoldDB" id="A0A2A7N463"/>
<evidence type="ECO:0000256" key="1">
    <source>
        <dbReference type="ARBA" id="ARBA00001974"/>
    </source>
</evidence>
<dbReference type="GO" id="GO:1903457">
    <property type="term" value="P:lactate catabolic process"/>
    <property type="evidence" value="ECO:0007669"/>
    <property type="project" value="TreeGrafter"/>
</dbReference>
<dbReference type="Proteomes" id="UP000220914">
    <property type="component" value="Unassembled WGS sequence"/>
</dbReference>
<dbReference type="InterPro" id="IPR036318">
    <property type="entry name" value="FAD-bd_PCMH-like_sf"/>
</dbReference>
<dbReference type="InterPro" id="IPR016167">
    <property type="entry name" value="FAD-bd_PCMH_sub1"/>
</dbReference>
<dbReference type="Gene3D" id="3.30.70.2740">
    <property type="match status" value="1"/>
</dbReference>
<dbReference type="PROSITE" id="PS51379">
    <property type="entry name" value="4FE4S_FER_2"/>
    <property type="match status" value="1"/>
</dbReference>
<dbReference type="InterPro" id="IPR016169">
    <property type="entry name" value="FAD-bd_PCMH_sub2"/>
</dbReference>
<gene>
    <name evidence="8" type="ORF">CQY20_12665</name>
    <name evidence="7" type="ORF">MAGR_50310</name>
</gene>
<dbReference type="Gene3D" id="3.30.465.10">
    <property type="match status" value="1"/>
</dbReference>
<dbReference type="Gene3D" id="3.30.43.10">
    <property type="entry name" value="Uridine Diphospho-n-acetylenolpyruvylglucosamine Reductase, domain 2"/>
    <property type="match status" value="1"/>
</dbReference>
<evidence type="ECO:0000313" key="8">
    <source>
        <dbReference type="EMBL" id="PEG38553.1"/>
    </source>
</evidence>
<dbReference type="InterPro" id="IPR004113">
    <property type="entry name" value="FAD-bd_oxidored_4_C"/>
</dbReference>
<dbReference type="Pfam" id="PF02913">
    <property type="entry name" value="FAD-oxidase_C"/>
    <property type="match status" value="1"/>
</dbReference>
<dbReference type="RefSeq" id="WP_097940432.1">
    <property type="nucleotide sequence ID" value="NZ_BLKS01000001.1"/>
</dbReference>
<dbReference type="InterPro" id="IPR006094">
    <property type="entry name" value="Oxid_FAD_bind_N"/>
</dbReference>